<reference evidence="4 5" key="1">
    <citation type="submission" date="2019-10" db="EMBL/GenBank/DDBJ databases">
        <title>Isolation, Identification of Microvirga thermotolerans HR1, a novel thermophilic bacterium and Comparative Genomics of the genus Microvirga.</title>
        <authorList>
            <person name="Li J."/>
            <person name="Zhang W."/>
            <person name="Lin M."/>
            <person name="Wang J."/>
        </authorList>
    </citation>
    <scope>NUCLEOTIDE SEQUENCE [LARGE SCALE GENOMIC DNA]</scope>
    <source>
        <strain evidence="4 5">HR1</strain>
    </source>
</reference>
<dbReference type="AlphaFoldDB" id="A0A5P9K0D8"/>
<feature type="region of interest" description="Disordered" evidence="2">
    <location>
        <begin position="39"/>
        <end position="65"/>
    </location>
</feature>
<sequence>MNGLTELAPIAAAAFLGLCLVWLAWRTVRRLVGPGRERREPVFAEQTVPAPERRDPALSPAQPAAPAVPDAADILALKASIDALTRQIAALERRLTPANSNVPPVEKPATPAKPLSVDVLAEVPLVVPERRR</sequence>
<dbReference type="Proteomes" id="UP000325614">
    <property type="component" value="Chromosome"/>
</dbReference>
<accession>A0A5P9K0D8</accession>
<evidence type="ECO:0000256" key="3">
    <source>
        <dbReference type="SAM" id="Phobius"/>
    </source>
</evidence>
<evidence type="ECO:0000313" key="5">
    <source>
        <dbReference type="Proteomes" id="UP000325614"/>
    </source>
</evidence>
<gene>
    <name evidence="4" type="ORF">GDR74_12615</name>
</gene>
<keyword evidence="1" id="KW-0175">Coiled coil</keyword>
<name>A0A5P9K0D8_9HYPH</name>
<keyword evidence="3" id="KW-1133">Transmembrane helix</keyword>
<evidence type="ECO:0000313" key="4">
    <source>
        <dbReference type="EMBL" id="QFU16995.1"/>
    </source>
</evidence>
<feature type="coiled-coil region" evidence="1">
    <location>
        <begin position="74"/>
        <end position="101"/>
    </location>
</feature>
<evidence type="ECO:0000256" key="2">
    <source>
        <dbReference type="SAM" id="MobiDB-lite"/>
    </source>
</evidence>
<keyword evidence="5" id="KW-1185">Reference proteome</keyword>
<dbReference type="EMBL" id="CP045423">
    <property type="protein sequence ID" value="QFU16995.1"/>
    <property type="molecule type" value="Genomic_DNA"/>
</dbReference>
<organism evidence="4 5">
    <name type="scientific">Microvirga thermotolerans</name>
    <dbReference type="NCBI Taxonomy" id="2651334"/>
    <lineage>
        <taxon>Bacteria</taxon>
        <taxon>Pseudomonadati</taxon>
        <taxon>Pseudomonadota</taxon>
        <taxon>Alphaproteobacteria</taxon>
        <taxon>Hyphomicrobiales</taxon>
        <taxon>Methylobacteriaceae</taxon>
        <taxon>Microvirga</taxon>
    </lineage>
</organism>
<protein>
    <submittedName>
        <fullName evidence="4">Uncharacterized protein</fullName>
    </submittedName>
</protein>
<keyword evidence="3" id="KW-0812">Transmembrane</keyword>
<dbReference type="KEGG" id="mico:GDR74_12615"/>
<dbReference type="RefSeq" id="WP_152586631.1">
    <property type="nucleotide sequence ID" value="NZ_CP045423.1"/>
</dbReference>
<keyword evidence="3" id="KW-0472">Membrane</keyword>
<feature type="transmembrane region" description="Helical" evidence="3">
    <location>
        <begin position="6"/>
        <end position="25"/>
    </location>
</feature>
<evidence type="ECO:0000256" key="1">
    <source>
        <dbReference type="SAM" id="Coils"/>
    </source>
</evidence>
<proteinExistence type="predicted"/>